<evidence type="ECO:0000313" key="2">
    <source>
        <dbReference type="Proteomes" id="UP000585272"/>
    </source>
</evidence>
<gene>
    <name evidence="1" type="ORF">BDZ31_001083</name>
</gene>
<evidence type="ECO:0000313" key="1">
    <source>
        <dbReference type="EMBL" id="MBB4661510.1"/>
    </source>
</evidence>
<comment type="caution">
    <text evidence="1">The sequence shown here is derived from an EMBL/GenBank/DDBJ whole genome shotgun (WGS) entry which is preliminary data.</text>
</comment>
<protein>
    <recommendedName>
        <fullName evidence="3">Methyltransferase domain-containing protein</fullName>
    </recommendedName>
</protein>
<dbReference type="RefSeq" id="WP_183339727.1">
    <property type="nucleotide sequence ID" value="NZ_JACHNU010000001.1"/>
</dbReference>
<keyword evidence="2" id="KW-1185">Reference proteome</keyword>
<dbReference type="SUPFAM" id="SSF53335">
    <property type="entry name" value="S-adenosyl-L-methionine-dependent methyltransferases"/>
    <property type="match status" value="1"/>
</dbReference>
<dbReference type="EMBL" id="JACHNU010000001">
    <property type="protein sequence ID" value="MBB4661510.1"/>
    <property type="molecule type" value="Genomic_DNA"/>
</dbReference>
<evidence type="ECO:0008006" key="3">
    <source>
        <dbReference type="Google" id="ProtNLM"/>
    </source>
</evidence>
<dbReference type="InterPro" id="IPR029063">
    <property type="entry name" value="SAM-dependent_MTases_sf"/>
</dbReference>
<dbReference type="Proteomes" id="UP000585272">
    <property type="component" value="Unassembled WGS sequence"/>
</dbReference>
<accession>A0A840IC45</accession>
<sequence length="282" mass="31588">MHATARLRQRVENLRWRLRGHMRALPDGFTSPLAGLRGLEIGGPSPRFGRDGVCPVYPLLGSCDAVQFSAETVWHRLDDSAPYVPDGEPAGRLHVIAQGRLEGLPDDSWDVVLSSHVIEHIANPLAELEAWRRVLVPEGWVLMVAPHRDGTFDHRRPLTTLEHMVADYEAGVGEDDLTHLEESLELHDYSRDAGAPPQGWEAERRDNVNTRLLHHHVFDGATIARLLDRAGLQIHRMTVRHPFDIYVLGRFVPDGETPDNTAVLAADAPWRARSPFPGDRRA</sequence>
<proteinExistence type="predicted"/>
<name>A0A840IC45_9ACTN</name>
<dbReference type="AlphaFoldDB" id="A0A840IC45"/>
<dbReference type="Pfam" id="PF13489">
    <property type="entry name" value="Methyltransf_23"/>
    <property type="match status" value="1"/>
</dbReference>
<dbReference type="Gene3D" id="3.40.50.150">
    <property type="entry name" value="Vaccinia Virus protein VP39"/>
    <property type="match status" value="1"/>
</dbReference>
<organism evidence="1 2">
    <name type="scientific">Conexibacter arvalis</name>
    <dbReference type="NCBI Taxonomy" id="912552"/>
    <lineage>
        <taxon>Bacteria</taxon>
        <taxon>Bacillati</taxon>
        <taxon>Actinomycetota</taxon>
        <taxon>Thermoleophilia</taxon>
        <taxon>Solirubrobacterales</taxon>
        <taxon>Conexibacteraceae</taxon>
        <taxon>Conexibacter</taxon>
    </lineage>
</organism>
<reference evidence="1 2" key="1">
    <citation type="submission" date="2020-08" db="EMBL/GenBank/DDBJ databases">
        <title>Genomic Encyclopedia of Archaeal and Bacterial Type Strains, Phase II (KMG-II): from individual species to whole genera.</title>
        <authorList>
            <person name="Goeker M."/>
        </authorList>
    </citation>
    <scope>NUCLEOTIDE SEQUENCE [LARGE SCALE GENOMIC DNA]</scope>
    <source>
        <strain evidence="1 2">DSM 23288</strain>
    </source>
</reference>